<organism evidence="3 4">
    <name type="scientific">Mesorhizobium robiniae</name>
    <dbReference type="NCBI Taxonomy" id="559315"/>
    <lineage>
        <taxon>Bacteria</taxon>
        <taxon>Pseudomonadati</taxon>
        <taxon>Pseudomonadota</taxon>
        <taxon>Alphaproteobacteria</taxon>
        <taxon>Hyphomicrobiales</taxon>
        <taxon>Phyllobacteriaceae</taxon>
        <taxon>Mesorhizobium</taxon>
    </lineage>
</organism>
<accession>A0ABV2GLF7</accession>
<keyword evidence="1" id="KW-0560">Oxidoreductase</keyword>
<proteinExistence type="predicted"/>
<dbReference type="EMBL" id="JBEPMC010000003">
    <property type="protein sequence ID" value="MET3579130.1"/>
    <property type="molecule type" value="Genomic_DNA"/>
</dbReference>
<dbReference type="InterPro" id="IPR050982">
    <property type="entry name" value="Auxin_biosynth/cation_transpt"/>
</dbReference>
<dbReference type="PRINTS" id="PR00411">
    <property type="entry name" value="PNDRDTASEI"/>
</dbReference>
<dbReference type="Gene3D" id="3.10.450.50">
    <property type="match status" value="1"/>
</dbReference>
<protein>
    <submittedName>
        <fullName evidence="3">Flavoprotein involved in K+ transport</fullName>
    </submittedName>
</protein>
<dbReference type="InterPro" id="IPR036188">
    <property type="entry name" value="FAD/NAD-bd_sf"/>
</dbReference>
<gene>
    <name evidence="3" type="ORF">ABID19_002155</name>
</gene>
<comment type="caution">
    <text evidence="3">The sequence shown here is derived from an EMBL/GenBank/DDBJ whole genome shotgun (WGS) entry which is preliminary data.</text>
</comment>
<evidence type="ECO:0000313" key="4">
    <source>
        <dbReference type="Proteomes" id="UP001549204"/>
    </source>
</evidence>
<dbReference type="InterPro" id="IPR037401">
    <property type="entry name" value="SnoaL-like"/>
</dbReference>
<evidence type="ECO:0000256" key="1">
    <source>
        <dbReference type="ARBA" id="ARBA00023002"/>
    </source>
</evidence>
<dbReference type="InterPro" id="IPR032710">
    <property type="entry name" value="NTF2-like_dom_sf"/>
</dbReference>
<keyword evidence="4" id="KW-1185">Reference proteome</keyword>
<dbReference type="Pfam" id="PF12680">
    <property type="entry name" value="SnoaL_2"/>
    <property type="match status" value="1"/>
</dbReference>
<dbReference type="SUPFAM" id="SSF54427">
    <property type="entry name" value="NTF2-like"/>
    <property type="match status" value="1"/>
</dbReference>
<dbReference type="Proteomes" id="UP001549204">
    <property type="component" value="Unassembled WGS sequence"/>
</dbReference>
<reference evidence="3 4" key="1">
    <citation type="submission" date="2024-06" db="EMBL/GenBank/DDBJ databases">
        <title>Genomic Encyclopedia of Type Strains, Phase IV (KMG-IV): sequencing the most valuable type-strain genomes for metagenomic binning, comparative biology and taxonomic classification.</title>
        <authorList>
            <person name="Goeker M."/>
        </authorList>
    </citation>
    <scope>NUCLEOTIDE SEQUENCE [LARGE SCALE GENOMIC DNA]</scope>
    <source>
        <strain evidence="3 4">DSM 100022</strain>
    </source>
</reference>
<name>A0ABV2GLF7_9HYPH</name>
<dbReference type="PANTHER" id="PTHR43539:SF68">
    <property type="entry name" value="FLAVIN-BINDING MONOOXYGENASE-LIKE PROTEIN (AFU_ORTHOLOGUE AFUA_4G09220)"/>
    <property type="match status" value="1"/>
</dbReference>
<dbReference type="Pfam" id="PF13738">
    <property type="entry name" value="Pyr_redox_3"/>
    <property type="match status" value="1"/>
</dbReference>
<evidence type="ECO:0000259" key="2">
    <source>
        <dbReference type="Pfam" id="PF12680"/>
    </source>
</evidence>
<dbReference type="PANTHER" id="PTHR43539">
    <property type="entry name" value="FLAVIN-BINDING MONOOXYGENASE-LIKE PROTEIN (AFU_ORTHOLOGUE AFUA_4G09220)"/>
    <property type="match status" value="1"/>
</dbReference>
<dbReference type="SUPFAM" id="SSF51905">
    <property type="entry name" value="FAD/NAD(P)-binding domain"/>
    <property type="match status" value="2"/>
</dbReference>
<feature type="domain" description="SnoaL-like" evidence="2">
    <location>
        <begin position="70"/>
        <end position="162"/>
    </location>
</feature>
<dbReference type="Gene3D" id="3.50.50.60">
    <property type="entry name" value="FAD/NAD(P)-binding domain"/>
    <property type="match status" value="1"/>
</dbReference>
<sequence>MARSAKTDEGFWTECRRAKLEHPSSVAFGDTSSHKGEGKTGRRRLEKVEGQQMLDMAPSKQAATWLSSLARALEAGDAEAATNLFVEDCYWRDLLTFTWNIKTMEGRAAIRDMLDATLATIKPARWQLSGEASSDEGIVEAWFTFESSSAWGQGIMRLQDGRCRTLFTAMTDLKGFEERKGPARPLGVRHKADPDRETWSEARARETRDLGSGQQPYCLVIGGGQGGIMLGARLRQLGVPAIIIEKNAQAGDSWRNRYRSLVLHDPVWYDHLPYIPFPENWPVFTPKDKMGDWLEMYTRVMELNYWTSTRCVSASYDEAEKIWTVEVERAGERITLKPKHIVFATGAYGPPRRIDLPGADVFQGEILHSSQYSSGEKFRGRRVAVIGAASSGHDVSVDLWESGAEVTMIQRSPTTVVKSDTLMEVGFEIFSEDALARGITTEKADMIVASTPFALLPQSQRALYDIIKARDAAFYDRLRGAGFAIDFGDDETGLLMKAYRTGSGYYIDVGASDLIINGEIGVRSGVGIKSLTPTGILFDDGTELAADAIISCTGYQSMNETVAAIVSREVADKVGPCWGIGSGVKGDPGPWQGELRNMWKPTAQEALWFHGGNLALSRFYSKFVALQIKARMEGVATPVYGAPGVKL</sequence>
<evidence type="ECO:0000313" key="3">
    <source>
        <dbReference type="EMBL" id="MET3579130.1"/>
    </source>
</evidence>